<keyword evidence="1" id="KW-0812">Transmembrane</keyword>
<gene>
    <name evidence="2" type="ORF">NPIL_294371</name>
</gene>
<keyword evidence="3" id="KW-1185">Reference proteome</keyword>
<organism evidence="2 3">
    <name type="scientific">Nephila pilipes</name>
    <name type="common">Giant wood spider</name>
    <name type="synonym">Nephila maculata</name>
    <dbReference type="NCBI Taxonomy" id="299642"/>
    <lineage>
        <taxon>Eukaryota</taxon>
        <taxon>Metazoa</taxon>
        <taxon>Ecdysozoa</taxon>
        <taxon>Arthropoda</taxon>
        <taxon>Chelicerata</taxon>
        <taxon>Arachnida</taxon>
        <taxon>Araneae</taxon>
        <taxon>Araneomorphae</taxon>
        <taxon>Entelegynae</taxon>
        <taxon>Araneoidea</taxon>
        <taxon>Nephilidae</taxon>
        <taxon>Nephila</taxon>
    </lineage>
</organism>
<accession>A0A8X6QZ74</accession>
<feature type="transmembrane region" description="Helical" evidence="1">
    <location>
        <begin position="102"/>
        <end position="124"/>
    </location>
</feature>
<sequence>MSTNDLRKEKIVASCQLNEELLMKQVPERSQSPLSISACSHVGLQLQQLQAACQRTIRENVYLGGNRHSLPQNRAEIRGVVVLFHLSTIILIYDFLSQFGGISSEIIAVFFLSVPIFSGISAGWKL</sequence>
<name>A0A8X6QZ74_NEPPI</name>
<comment type="caution">
    <text evidence="2">The sequence shown here is derived from an EMBL/GenBank/DDBJ whole genome shotgun (WGS) entry which is preliminary data.</text>
</comment>
<protein>
    <submittedName>
        <fullName evidence="2">Uncharacterized protein</fullName>
    </submittedName>
</protein>
<proteinExistence type="predicted"/>
<dbReference type="AlphaFoldDB" id="A0A8X6QZ74"/>
<evidence type="ECO:0000256" key="1">
    <source>
        <dbReference type="SAM" id="Phobius"/>
    </source>
</evidence>
<keyword evidence="1" id="KW-0472">Membrane</keyword>
<dbReference type="EMBL" id="BMAW01084598">
    <property type="protein sequence ID" value="GFU39478.1"/>
    <property type="molecule type" value="Genomic_DNA"/>
</dbReference>
<dbReference type="Proteomes" id="UP000887013">
    <property type="component" value="Unassembled WGS sequence"/>
</dbReference>
<evidence type="ECO:0000313" key="3">
    <source>
        <dbReference type="Proteomes" id="UP000887013"/>
    </source>
</evidence>
<feature type="transmembrane region" description="Helical" evidence="1">
    <location>
        <begin position="77"/>
        <end position="96"/>
    </location>
</feature>
<reference evidence="2" key="1">
    <citation type="submission" date="2020-08" db="EMBL/GenBank/DDBJ databases">
        <title>Multicomponent nature underlies the extraordinary mechanical properties of spider dragline silk.</title>
        <authorList>
            <person name="Kono N."/>
            <person name="Nakamura H."/>
            <person name="Mori M."/>
            <person name="Yoshida Y."/>
            <person name="Ohtoshi R."/>
            <person name="Malay A.D."/>
            <person name="Moran D.A.P."/>
            <person name="Tomita M."/>
            <person name="Numata K."/>
            <person name="Arakawa K."/>
        </authorList>
    </citation>
    <scope>NUCLEOTIDE SEQUENCE</scope>
</reference>
<evidence type="ECO:0000313" key="2">
    <source>
        <dbReference type="EMBL" id="GFU39478.1"/>
    </source>
</evidence>
<keyword evidence="1" id="KW-1133">Transmembrane helix</keyword>